<dbReference type="AlphaFoldDB" id="A0ABD3N0R0"/>
<gene>
    <name evidence="2" type="ORF">ACHAWO_001110</name>
</gene>
<reference evidence="2 3" key="1">
    <citation type="submission" date="2024-10" db="EMBL/GenBank/DDBJ databases">
        <title>Updated reference genomes for cyclostephanoid diatoms.</title>
        <authorList>
            <person name="Roberts W.R."/>
            <person name="Alverson A.J."/>
        </authorList>
    </citation>
    <scope>NUCLEOTIDE SEQUENCE [LARGE SCALE GENOMIC DNA]</scope>
    <source>
        <strain evidence="2 3">AJA010-31</strain>
    </source>
</reference>
<dbReference type="Proteomes" id="UP001530400">
    <property type="component" value="Unassembled WGS sequence"/>
</dbReference>
<feature type="region of interest" description="Disordered" evidence="1">
    <location>
        <begin position="102"/>
        <end position="156"/>
    </location>
</feature>
<sequence>MSTVNSRAAEWIVQYLTANVGVFKYSRNVDGSLDLQSMNVKELKALAKEIQSQVTLASFTNPTGPIYSKPNSGAKKAEWVASVANALALNEVLDVVAPQPASAVAGAGGTTNSPHSSAQQSSTTKQSSREQMRQRAAAAAEARSSRLSPRKSSTTLTSRAIQYASSVAAAAAASAATATSASKRKYKSPPKRNSPAKKSSAKKSNTSTIESDEAMALRLQQQYFTEANASVLPTAPAAATSSTAPIHANNSYRHYPYATGRKRPHNSPNKPIKVKAEPISPTRSSSVDDSIQPRDFKESSMVESLRNMGFTDVREMLSGIRATTDNQDGIFVPNQSNQQQQVEAAMMWIVNQREEAAEAAKLDEARISSEMADKALEQSRKVEAERQMKLASLNSLFGSMGEKSTTASITSQYFPHSVLLENVEVRKVMHAIGSGPGKDTCIKLLQLESKARKWYGTVLPYAHFKHVLCPCFETWSNEFIVSSKNLNSVSSSVLIQKVSNKSNELERGMYNLSNQEQGSFGMAPKLFLEAKRDAEAKGLPIGDVVGNGIDADVMIVQPSVRCSTLSRSCDVDGNDAEVIEIF</sequence>
<feature type="compositionally biased region" description="Low complexity" evidence="1">
    <location>
        <begin position="134"/>
        <end position="147"/>
    </location>
</feature>
<comment type="caution">
    <text evidence="2">The sequence shown here is derived from an EMBL/GenBank/DDBJ whole genome shotgun (WGS) entry which is preliminary data.</text>
</comment>
<evidence type="ECO:0000313" key="3">
    <source>
        <dbReference type="Proteomes" id="UP001530400"/>
    </source>
</evidence>
<feature type="region of interest" description="Disordered" evidence="1">
    <location>
        <begin position="177"/>
        <end position="209"/>
    </location>
</feature>
<organism evidence="2 3">
    <name type="scientific">Cyclotella atomus</name>
    <dbReference type="NCBI Taxonomy" id="382360"/>
    <lineage>
        <taxon>Eukaryota</taxon>
        <taxon>Sar</taxon>
        <taxon>Stramenopiles</taxon>
        <taxon>Ochrophyta</taxon>
        <taxon>Bacillariophyta</taxon>
        <taxon>Coscinodiscophyceae</taxon>
        <taxon>Thalassiosirophycidae</taxon>
        <taxon>Stephanodiscales</taxon>
        <taxon>Stephanodiscaceae</taxon>
        <taxon>Cyclotella</taxon>
    </lineage>
</organism>
<feature type="compositionally biased region" description="Low complexity" evidence="1">
    <location>
        <begin position="191"/>
        <end position="208"/>
    </location>
</feature>
<name>A0ABD3N0R0_9STRA</name>
<proteinExistence type="predicted"/>
<feature type="compositionally biased region" description="Low complexity" evidence="1">
    <location>
        <begin position="116"/>
        <end position="126"/>
    </location>
</feature>
<feature type="region of interest" description="Disordered" evidence="1">
    <location>
        <begin position="260"/>
        <end position="291"/>
    </location>
</feature>
<evidence type="ECO:0000256" key="1">
    <source>
        <dbReference type="SAM" id="MobiDB-lite"/>
    </source>
</evidence>
<protein>
    <recommendedName>
        <fullName evidence="4">UBA domain-containing protein</fullName>
    </recommendedName>
</protein>
<dbReference type="EMBL" id="JALLPJ020001342">
    <property type="protein sequence ID" value="KAL3768641.1"/>
    <property type="molecule type" value="Genomic_DNA"/>
</dbReference>
<keyword evidence="3" id="KW-1185">Reference proteome</keyword>
<accession>A0ABD3N0R0</accession>
<evidence type="ECO:0000313" key="2">
    <source>
        <dbReference type="EMBL" id="KAL3768641.1"/>
    </source>
</evidence>
<evidence type="ECO:0008006" key="4">
    <source>
        <dbReference type="Google" id="ProtNLM"/>
    </source>
</evidence>